<keyword evidence="7" id="KW-0064">Aspartyl protease</keyword>
<dbReference type="Pfam" id="PF19259">
    <property type="entry name" value="Ty3_capsid"/>
    <property type="match status" value="1"/>
</dbReference>
<dbReference type="InterPro" id="IPR041373">
    <property type="entry name" value="RT_RNaseH"/>
</dbReference>
<dbReference type="Gene3D" id="3.10.10.10">
    <property type="entry name" value="HIV Type 1 Reverse Transcriptase, subunit A, domain 1"/>
    <property type="match status" value="1"/>
</dbReference>
<feature type="domain" description="Integrase catalytic" evidence="20">
    <location>
        <begin position="1183"/>
        <end position="1346"/>
    </location>
</feature>
<name>A0A251VRJ5_HELAN</name>
<evidence type="ECO:0000256" key="7">
    <source>
        <dbReference type="ARBA" id="ARBA00022750"/>
    </source>
</evidence>
<evidence type="ECO:0000256" key="3">
    <source>
        <dbReference type="ARBA" id="ARBA00022679"/>
    </source>
</evidence>
<evidence type="ECO:0000256" key="16">
    <source>
        <dbReference type="PROSITE-ProRule" id="PRU00047"/>
    </source>
</evidence>
<feature type="domain" description="CCHC-type" evidence="18">
    <location>
        <begin position="382"/>
        <end position="397"/>
    </location>
</feature>
<feature type="compositionally biased region" description="Low complexity" evidence="17">
    <location>
        <begin position="274"/>
        <end position="288"/>
    </location>
</feature>
<keyword evidence="22" id="KW-1185">Reference proteome</keyword>
<reference evidence="22" key="1">
    <citation type="journal article" date="2017" name="Nature">
        <title>The sunflower genome provides insights into oil metabolism, flowering and Asterid evolution.</title>
        <authorList>
            <person name="Badouin H."/>
            <person name="Gouzy J."/>
            <person name="Grassa C.J."/>
            <person name="Murat F."/>
            <person name="Staton S.E."/>
            <person name="Cottret L."/>
            <person name="Lelandais-Briere C."/>
            <person name="Owens G.L."/>
            <person name="Carrere S."/>
            <person name="Mayjonade B."/>
            <person name="Legrand L."/>
            <person name="Gill N."/>
            <person name="Kane N.C."/>
            <person name="Bowers J.E."/>
            <person name="Hubner S."/>
            <person name="Bellec A."/>
            <person name="Berard A."/>
            <person name="Berges H."/>
            <person name="Blanchet N."/>
            <person name="Boniface M.C."/>
            <person name="Brunel D."/>
            <person name="Catrice O."/>
            <person name="Chaidir N."/>
            <person name="Claudel C."/>
            <person name="Donnadieu C."/>
            <person name="Faraut T."/>
            <person name="Fievet G."/>
            <person name="Helmstetter N."/>
            <person name="King M."/>
            <person name="Knapp S.J."/>
            <person name="Lai Z."/>
            <person name="Le Paslier M.C."/>
            <person name="Lippi Y."/>
            <person name="Lorenzon L."/>
            <person name="Mandel J.R."/>
            <person name="Marage G."/>
            <person name="Marchand G."/>
            <person name="Marquand E."/>
            <person name="Bret-Mestries E."/>
            <person name="Morien E."/>
            <person name="Nambeesan S."/>
            <person name="Nguyen T."/>
            <person name="Pegot-Espagnet P."/>
            <person name="Pouilly N."/>
            <person name="Raftis F."/>
            <person name="Sallet E."/>
            <person name="Schiex T."/>
            <person name="Thomas J."/>
            <person name="Vandecasteele C."/>
            <person name="Vares D."/>
            <person name="Vear F."/>
            <person name="Vautrin S."/>
            <person name="Crespi M."/>
            <person name="Mangin B."/>
            <person name="Burke J.M."/>
            <person name="Salse J."/>
            <person name="Munos S."/>
            <person name="Vincourt P."/>
            <person name="Rieseberg L.H."/>
            <person name="Langlade N.B."/>
        </authorList>
    </citation>
    <scope>NUCLEOTIDE SEQUENCE [LARGE SCALE GENOMIC DNA]</scope>
    <source>
        <strain evidence="22">cv. SF193</strain>
    </source>
</reference>
<dbReference type="SMART" id="SM00343">
    <property type="entry name" value="ZnF_C2HC"/>
    <property type="match status" value="2"/>
</dbReference>
<keyword evidence="9" id="KW-0378">Hydrolase</keyword>
<dbReference type="Pfam" id="PF17917">
    <property type="entry name" value="RT_RNaseH"/>
    <property type="match status" value="1"/>
</dbReference>
<evidence type="ECO:0000256" key="1">
    <source>
        <dbReference type="ARBA" id="ARBA00012493"/>
    </source>
</evidence>
<organism evidence="21 22">
    <name type="scientific">Helianthus annuus</name>
    <name type="common">Common sunflower</name>
    <dbReference type="NCBI Taxonomy" id="4232"/>
    <lineage>
        <taxon>Eukaryota</taxon>
        <taxon>Viridiplantae</taxon>
        <taxon>Streptophyta</taxon>
        <taxon>Embryophyta</taxon>
        <taxon>Tracheophyta</taxon>
        <taxon>Spermatophyta</taxon>
        <taxon>Magnoliopsida</taxon>
        <taxon>eudicotyledons</taxon>
        <taxon>Gunneridae</taxon>
        <taxon>Pentapetalae</taxon>
        <taxon>asterids</taxon>
        <taxon>campanulids</taxon>
        <taxon>Asterales</taxon>
        <taxon>Asteraceae</taxon>
        <taxon>Asteroideae</taxon>
        <taxon>Heliantheae alliance</taxon>
        <taxon>Heliantheae</taxon>
        <taxon>Helianthus</taxon>
    </lineage>
</organism>
<keyword evidence="5" id="KW-0540">Nuclease</keyword>
<dbReference type="EC" id="2.7.7.49" evidence="1"/>
<dbReference type="SUPFAM" id="SSF56672">
    <property type="entry name" value="DNA/RNA polymerases"/>
    <property type="match status" value="1"/>
</dbReference>
<keyword evidence="13" id="KW-0239">DNA-directed DNA polymerase</keyword>
<keyword evidence="2" id="KW-0645">Protease</keyword>
<dbReference type="Gene3D" id="3.30.70.270">
    <property type="match status" value="2"/>
</dbReference>
<accession>A0A251VRJ5</accession>
<dbReference type="PROSITE" id="PS50158">
    <property type="entry name" value="ZF_CCHC"/>
    <property type="match status" value="1"/>
</dbReference>
<dbReference type="PROSITE" id="PS50994">
    <property type="entry name" value="INTEGRASE"/>
    <property type="match status" value="1"/>
</dbReference>
<evidence type="ECO:0000256" key="12">
    <source>
        <dbReference type="ARBA" id="ARBA00022918"/>
    </source>
</evidence>
<keyword evidence="4" id="KW-0548">Nucleotidyltransferase</keyword>
<dbReference type="GO" id="GO:0004519">
    <property type="term" value="F:endonuclease activity"/>
    <property type="evidence" value="ECO:0007669"/>
    <property type="project" value="UniProtKB-KW"/>
</dbReference>
<evidence type="ECO:0000256" key="14">
    <source>
        <dbReference type="ARBA" id="ARBA00023125"/>
    </source>
</evidence>
<evidence type="ECO:0000256" key="6">
    <source>
        <dbReference type="ARBA" id="ARBA00022723"/>
    </source>
</evidence>
<dbReference type="SUPFAM" id="SSF57756">
    <property type="entry name" value="Retrovirus zinc finger-like domains"/>
    <property type="match status" value="1"/>
</dbReference>
<feature type="compositionally biased region" description="Low complexity" evidence="17">
    <location>
        <begin position="402"/>
        <end position="423"/>
    </location>
</feature>
<proteinExistence type="predicted"/>
<dbReference type="GO" id="GO:0004190">
    <property type="term" value="F:aspartic-type endopeptidase activity"/>
    <property type="evidence" value="ECO:0007669"/>
    <property type="project" value="UniProtKB-KW"/>
</dbReference>
<dbReference type="GO" id="GO:0006310">
    <property type="term" value="P:DNA recombination"/>
    <property type="evidence" value="ECO:0007669"/>
    <property type="project" value="UniProtKB-KW"/>
</dbReference>
<dbReference type="PANTHER" id="PTHR37984">
    <property type="entry name" value="PROTEIN CBG26694"/>
    <property type="match status" value="1"/>
</dbReference>
<dbReference type="GO" id="GO:0008270">
    <property type="term" value="F:zinc ion binding"/>
    <property type="evidence" value="ECO:0007669"/>
    <property type="project" value="UniProtKB-KW"/>
</dbReference>
<dbReference type="PROSITE" id="PS50878">
    <property type="entry name" value="RT_POL"/>
    <property type="match status" value="1"/>
</dbReference>
<dbReference type="GO" id="GO:0006508">
    <property type="term" value="P:proteolysis"/>
    <property type="evidence" value="ECO:0007669"/>
    <property type="project" value="UniProtKB-KW"/>
</dbReference>
<dbReference type="Pfam" id="PF00098">
    <property type="entry name" value="zf-CCHC"/>
    <property type="match status" value="1"/>
</dbReference>
<evidence type="ECO:0000256" key="15">
    <source>
        <dbReference type="ARBA" id="ARBA00023172"/>
    </source>
</evidence>
<dbReference type="SUPFAM" id="SSF50630">
    <property type="entry name" value="Acid proteases"/>
    <property type="match status" value="1"/>
</dbReference>
<dbReference type="OMA" id="FKERICI"/>
<dbReference type="InterPro" id="IPR056924">
    <property type="entry name" value="SH3_Tf2-1"/>
</dbReference>
<evidence type="ECO:0000256" key="13">
    <source>
        <dbReference type="ARBA" id="ARBA00022932"/>
    </source>
</evidence>
<feature type="domain" description="Reverse transcriptase" evidence="19">
    <location>
        <begin position="665"/>
        <end position="844"/>
    </location>
</feature>
<dbReference type="GO" id="GO:0003964">
    <property type="term" value="F:RNA-directed DNA polymerase activity"/>
    <property type="evidence" value="ECO:0007669"/>
    <property type="project" value="UniProtKB-KW"/>
</dbReference>
<evidence type="ECO:0000256" key="11">
    <source>
        <dbReference type="ARBA" id="ARBA00022908"/>
    </source>
</evidence>
<evidence type="ECO:0000256" key="2">
    <source>
        <dbReference type="ARBA" id="ARBA00022670"/>
    </source>
</evidence>
<keyword evidence="6" id="KW-0479">Metal-binding</keyword>
<dbReference type="InterPro" id="IPR000477">
    <property type="entry name" value="RT_dom"/>
</dbReference>
<keyword evidence="12 21" id="KW-0695">RNA-directed DNA polymerase</keyword>
<keyword evidence="3" id="KW-0808">Transferase</keyword>
<evidence type="ECO:0000259" key="19">
    <source>
        <dbReference type="PROSITE" id="PS50878"/>
    </source>
</evidence>
<dbReference type="FunFam" id="3.30.420.10:FF:000032">
    <property type="entry name" value="Retrovirus-related Pol polyprotein from transposon 297-like Protein"/>
    <property type="match status" value="1"/>
</dbReference>
<evidence type="ECO:0000313" key="22">
    <source>
        <dbReference type="Proteomes" id="UP000215914"/>
    </source>
</evidence>
<evidence type="ECO:0000256" key="10">
    <source>
        <dbReference type="ARBA" id="ARBA00022842"/>
    </source>
</evidence>
<dbReference type="Gene3D" id="1.10.340.70">
    <property type="match status" value="1"/>
</dbReference>
<dbReference type="PANTHER" id="PTHR37984:SF5">
    <property type="entry name" value="PROTEIN NYNRIN-LIKE"/>
    <property type="match status" value="1"/>
</dbReference>
<feature type="region of interest" description="Disordered" evidence="17">
    <location>
        <begin position="402"/>
        <end position="427"/>
    </location>
</feature>
<dbReference type="InterPro" id="IPR001584">
    <property type="entry name" value="Integrase_cat-core"/>
</dbReference>
<dbReference type="Pfam" id="PF17921">
    <property type="entry name" value="Integrase_H2C2"/>
    <property type="match status" value="1"/>
</dbReference>
<dbReference type="InterPro" id="IPR036397">
    <property type="entry name" value="RNaseH_sf"/>
</dbReference>
<dbReference type="SUPFAM" id="SSF53098">
    <property type="entry name" value="Ribonuclease H-like"/>
    <property type="match status" value="1"/>
</dbReference>
<dbReference type="Gene3D" id="2.40.70.10">
    <property type="entry name" value="Acid Proteases"/>
    <property type="match status" value="1"/>
</dbReference>
<dbReference type="InterPro" id="IPR012337">
    <property type="entry name" value="RNaseH-like_sf"/>
</dbReference>
<dbReference type="CDD" id="cd09274">
    <property type="entry name" value="RNase_HI_RT_Ty3"/>
    <property type="match status" value="1"/>
</dbReference>
<evidence type="ECO:0000256" key="4">
    <source>
        <dbReference type="ARBA" id="ARBA00022695"/>
    </source>
</evidence>
<evidence type="ECO:0000256" key="9">
    <source>
        <dbReference type="ARBA" id="ARBA00022801"/>
    </source>
</evidence>
<evidence type="ECO:0000259" key="20">
    <source>
        <dbReference type="PROSITE" id="PS50994"/>
    </source>
</evidence>
<keyword evidence="11" id="KW-0229">DNA integration</keyword>
<dbReference type="GO" id="GO:0003677">
    <property type="term" value="F:DNA binding"/>
    <property type="evidence" value="ECO:0007669"/>
    <property type="project" value="UniProtKB-KW"/>
</dbReference>
<dbReference type="InterPro" id="IPR001878">
    <property type="entry name" value="Znf_CCHC"/>
</dbReference>
<keyword evidence="15" id="KW-0233">DNA recombination</keyword>
<dbReference type="EMBL" id="CM007890">
    <property type="protein sequence ID" value="OTG38044.1"/>
    <property type="molecule type" value="Genomic_DNA"/>
</dbReference>
<evidence type="ECO:0000256" key="5">
    <source>
        <dbReference type="ARBA" id="ARBA00022722"/>
    </source>
</evidence>
<dbReference type="GO" id="GO:0003887">
    <property type="term" value="F:DNA-directed DNA polymerase activity"/>
    <property type="evidence" value="ECO:0007669"/>
    <property type="project" value="UniProtKB-KW"/>
</dbReference>
<evidence type="ECO:0000256" key="17">
    <source>
        <dbReference type="SAM" id="MobiDB-lite"/>
    </source>
</evidence>
<protein>
    <recommendedName>
        <fullName evidence="1">RNA-directed DNA polymerase</fullName>
        <ecNumber evidence="1">2.7.7.49</ecNumber>
    </recommendedName>
</protein>
<dbReference type="FunFam" id="3.10.10.10:FF:000007">
    <property type="entry name" value="Retrovirus-related Pol polyprotein from transposon 17.6-like Protein"/>
    <property type="match status" value="1"/>
</dbReference>
<dbReference type="InterPro" id="IPR043128">
    <property type="entry name" value="Rev_trsase/Diguanyl_cyclase"/>
</dbReference>
<dbReference type="GO" id="GO:0015074">
    <property type="term" value="P:DNA integration"/>
    <property type="evidence" value="ECO:0007669"/>
    <property type="project" value="UniProtKB-KW"/>
</dbReference>
<dbReference type="Pfam" id="PF00078">
    <property type="entry name" value="RVT_1"/>
    <property type="match status" value="1"/>
</dbReference>
<keyword evidence="14" id="KW-0238">DNA-binding</keyword>
<dbReference type="InterPro" id="IPR043502">
    <property type="entry name" value="DNA/RNA_pol_sf"/>
</dbReference>
<dbReference type="InterPro" id="IPR050951">
    <property type="entry name" value="Retrovirus_Pol_polyprotein"/>
</dbReference>
<dbReference type="InterPro" id="IPR045358">
    <property type="entry name" value="Ty3_capsid"/>
</dbReference>
<evidence type="ECO:0000313" key="21">
    <source>
        <dbReference type="EMBL" id="OTG38044.1"/>
    </source>
</evidence>
<gene>
    <name evidence="21" type="ORF">HannXRQ_Chr01g0025401</name>
</gene>
<dbReference type="CDD" id="cd00303">
    <property type="entry name" value="retropepsin_like"/>
    <property type="match status" value="1"/>
</dbReference>
<sequence>MPRYTYRRLGLICCINFDYVMSSSSSKRRKSKKGSTSTAMSQKDCMKFMAKQFAKVLPDIVSKIQTDSPHGSVDSKADKPKPTFQFKQFMACKPLEFTGKNGATAMMNWFDAIELTFLQSGCPDELRTLNATGVFREKALEWWTTERNKRGNEVAHAMPWDDLKQLMKDHFCPPHELQKLENEFWNLTQKGSDMDGLITRFKQLSVLCPGQVETVPKSVAKFVRCVAPPLINHLASANPQTIEDAFRIATELNNNCVIHGTYDKVSTKNARQATTETTTVEPSPSQSSKKNQGKKRKASSQNCAVVTPPNPQPLQALAAVAPANTEPPKQGYVGTHPKCTTYLFHHPANVPCRKCANCQRYGHFANRCRNFPQASNAPVRACYKCGDLNHLANVCPQRYQPQQQQQLQQPQQPPHQQQQAQQPARGRAFSITAAQAQNANDVITGTFLVNHIYASCLFDTGADKSFVSLEFEQLLKCKRSKLPKSFAVEVANGKSVTVDSVLPNCSLILNDHTFSINLIPMQMGSFDIIVGMDWLRRVRAEVVCSEKFIRLPLPNGDSLHVYGEKPSQGLKLMSCIQANKCLRKGTFAFLAHVVEKKDKGPSISDVPVVRDFPDVFPDDLPGPPPARSVDFRIDLVPGATPVAKSPYRLAPSEMQELSSQLQELLDKGFIRPSTSPWGAPVLFVKKKDGSFRMCIDYRELNKLTIKNRYPLPRIDDLFDQLQGATCFSKIDLRSGYHQLRVLEEDVPKTAFRTRYGHYEFVVMPFGLTNAPAVFMDLMNRVCKAYLDRFVIVFIDDILIYSKTQEEHKRHLHLILELLRAERLYAKFSKCEFWLKEVQFLGHTVNELGIHVDPAKIEAVKNWITPKSPSEIRSFLGLAGYYRRFISNFSKIAVPLTSLTQKERPFVWGPEQEESFQTLKDMLCNAPILTLPDGNDDFVVYCDASNLGLGCVLMQRDKVIAYASRQLKIHEKNYTTHDLELGAVVFALKIWRHYLYGTKCVVFTDHKSLQHIFNQKELNMRQRRWVELLNDYDCEIKYHPGKANVVADALSRKTHVKSIRCFQLVHDLQNRIRNAQYTSVNEGNLYNEMQCGAENSLVSKSDGILYYLNRIWIPNRDDLRKFLMKEAHNTKYSIHPGADKMYHDMCTSYWWPGMKKDIATFVSKCLTCCKVKAEHQRPSGLLKQPRIPIWKWESIAMDFITKLPRTTAGHDSIWVIVDRLTKSAHFLPIREDFKVEKLAKVYMKEIICRHGIPIDIISDRDARFTSRLWQTFQSAMGTKLNLSTAFHPQTDGQTERTIQTLEDMLRSCVIDFGGNWDSHLPLVEFSYNNSYHASIQMAPFEALYGRKCRSPICWHEIGQAQITGPELIQETTDKILQVRDNLLKARSRQKSYADKGRKPMEFETGDFVLLKVSPWKGMVRFGKKGKLAPRYVGPFKILERIGEVAYRLDLPEELSNVHPVFHVSNLKKCLADEGLHVPLEDIQVNETLHFVEKPVEIMDQGTKQLRRSRIPIVKVRWEGKRGAEFTWELESEMKSKYPHLFPKSS</sequence>
<dbReference type="Pfam" id="PF24626">
    <property type="entry name" value="SH3_Tf2-1"/>
    <property type="match status" value="1"/>
</dbReference>
<dbReference type="InterPro" id="IPR041588">
    <property type="entry name" value="Integrase_H2C2"/>
</dbReference>
<keyword evidence="16" id="KW-0863">Zinc-finger</keyword>
<evidence type="ECO:0000256" key="8">
    <source>
        <dbReference type="ARBA" id="ARBA00022759"/>
    </source>
</evidence>
<dbReference type="InterPro" id="IPR021109">
    <property type="entry name" value="Peptidase_aspartic_dom_sf"/>
</dbReference>
<dbReference type="Gene3D" id="4.10.60.10">
    <property type="entry name" value="Zinc finger, CCHC-type"/>
    <property type="match status" value="1"/>
</dbReference>
<dbReference type="CDD" id="cd01647">
    <property type="entry name" value="RT_LTR"/>
    <property type="match status" value="1"/>
</dbReference>
<dbReference type="FunFam" id="3.30.70.270:FF:000020">
    <property type="entry name" value="Transposon Tf2-6 polyprotein-like Protein"/>
    <property type="match status" value="1"/>
</dbReference>
<dbReference type="Pfam" id="PF08284">
    <property type="entry name" value="RVP_2"/>
    <property type="match status" value="1"/>
</dbReference>
<keyword evidence="16" id="KW-0862">Zinc</keyword>
<dbReference type="InParanoid" id="A0A251VRJ5"/>
<evidence type="ECO:0000259" key="18">
    <source>
        <dbReference type="PROSITE" id="PS50158"/>
    </source>
</evidence>
<dbReference type="InterPro" id="IPR036875">
    <property type="entry name" value="Znf_CCHC_sf"/>
</dbReference>
<keyword evidence="8" id="KW-0255">Endonuclease</keyword>
<keyword evidence="10" id="KW-0460">Magnesium</keyword>
<dbReference type="FunFam" id="3.10.20.370:FF:000001">
    <property type="entry name" value="Retrovirus-related Pol polyprotein from transposon 17.6-like protein"/>
    <property type="match status" value="1"/>
</dbReference>
<dbReference type="Gene3D" id="3.30.420.10">
    <property type="entry name" value="Ribonuclease H-like superfamily/Ribonuclease H"/>
    <property type="match status" value="2"/>
</dbReference>
<dbReference type="Proteomes" id="UP000215914">
    <property type="component" value="Chromosome 1"/>
</dbReference>
<feature type="region of interest" description="Disordered" evidence="17">
    <location>
        <begin position="267"/>
        <end position="306"/>
    </location>
</feature>